<dbReference type="InterPro" id="IPR016181">
    <property type="entry name" value="Acyl_CoA_acyltransferase"/>
</dbReference>
<dbReference type="EMBL" id="KZ819634">
    <property type="protein sequence ID" value="PWN93566.1"/>
    <property type="molecule type" value="Genomic_DNA"/>
</dbReference>
<dbReference type="AlphaFoldDB" id="A0A316YWZ7"/>
<dbReference type="CDD" id="cd04301">
    <property type="entry name" value="NAT_SF"/>
    <property type="match status" value="1"/>
</dbReference>
<evidence type="ECO:0000313" key="3">
    <source>
        <dbReference type="Proteomes" id="UP000245768"/>
    </source>
</evidence>
<dbReference type="Gene3D" id="3.40.630.30">
    <property type="match status" value="1"/>
</dbReference>
<organism evidence="2 3">
    <name type="scientific">Acaromyces ingoldii</name>
    <dbReference type="NCBI Taxonomy" id="215250"/>
    <lineage>
        <taxon>Eukaryota</taxon>
        <taxon>Fungi</taxon>
        <taxon>Dikarya</taxon>
        <taxon>Basidiomycota</taxon>
        <taxon>Ustilaginomycotina</taxon>
        <taxon>Exobasidiomycetes</taxon>
        <taxon>Exobasidiales</taxon>
        <taxon>Cryptobasidiaceae</taxon>
        <taxon>Acaromyces</taxon>
    </lineage>
</organism>
<evidence type="ECO:0000313" key="2">
    <source>
        <dbReference type="EMBL" id="PWN93566.1"/>
    </source>
</evidence>
<sequence>MSDIKIRPISHDEFKEASSIILDQHKWPFIQPDLDVLVSSPSSNFVAATDASTGSLCGLINLVIFPALSSPDDKRGYIGCLIVKDEYQRKGIGKKLLQWSFDKCREARCSTVWLSATDAGAPLYASLGFHTTGRSAVYVKSGPAWSAGDAVREQPLEAASKLIWASVKTMKRDRAQLWREATSMINKSLDDDRTSLVDAYVDDATVFFLASSDDGGGETRVQAVLVSRPGYRSRQLLGPVCARSGEGAQLLFQTVTTAGDAGSSGGADTVVFAIASDTRYDGGAFDAFLGQAGGAAEEWTLKIMEMPMGAGTVAKAPTDVKQLALIDLSFD</sequence>
<evidence type="ECO:0000259" key="1">
    <source>
        <dbReference type="PROSITE" id="PS51186"/>
    </source>
</evidence>
<dbReference type="SUPFAM" id="SSF55729">
    <property type="entry name" value="Acyl-CoA N-acyltransferases (Nat)"/>
    <property type="match status" value="1"/>
</dbReference>
<dbReference type="PANTHER" id="PTHR47237:SF2">
    <property type="entry name" value="BLL4206 PROTEIN"/>
    <property type="match status" value="1"/>
</dbReference>
<dbReference type="Proteomes" id="UP000245768">
    <property type="component" value="Unassembled WGS sequence"/>
</dbReference>
<name>A0A316YWZ7_9BASI</name>
<dbReference type="GO" id="GO:0016747">
    <property type="term" value="F:acyltransferase activity, transferring groups other than amino-acyl groups"/>
    <property type="evidence" value="ECO:0007669"/>
    <property type="project" value="InterPro"/>
</dbReference>
<gene>
    <name evidence="2" type="ORF">FA10DRAFT_264201</name>
</gene>
<keyword evidence="2" id="KW-0808">Transferase</keyword>
<keyword evidence="3" id="KW-1185">Reference proteome</keyword>
<reference evidence="2 3" key="1">
    <citation type="journal article" date="2018" name="Mol. Biol. Evol.">
        <title>Broad Genomic Sampling Reveals a Smut Pathogenic Ancestry of the Fungal Clade Ustilaginomycotina.</title>
        <authorList>
            <person name="Kijpornyongpan T."/>
            <person name="Mondo S.J."/>
            <person name="Barry K."/>
            <person name="Sandor L."/>
            <person name="Lee J."/>
            <person name="Lipzen A."/>
            <person name="Pangilinan J."/>
            <person name="LaButti K."/>
            <person name="Hainaut M."/>
            <person name="Henrissat B."/>
            <person name="Grigoriev I.V."/>
            <person name="Spatafora J.W."/>
            <person name="Aime M.C."/>
        </authorList>
    </citation>
    <scope>NUCLEOTIDE SEQUENCE [LARGE SCALE GENOMIC DNA]</scope>
    <source>
        <strain evidence="2 3">MCA 4198</strain>
    </source>
</reference>
<feature type="domain" description="N-acetyltransferase" evidence="1">
    <location>
        <begin position="4"/>
        <end position="157"/>
    </location>
</feature>
<dbReference type="GeneID" id="37042470"/>
<dbReference type="PANTHER" id="PTHR47237">
    <property type="entry name" value="SLL0310 PROTEIN"/>
    <property type="match status" value="1"/>
</dbReference>
<proteinExistence type="predicted"/>
<dbReference type="InterPro" id="IPR052729">
    <property type="entry name" value="Acyl/Acetyltrans_Enzymes"/>
</dbReference>
<dbReference type="InParanoid" id="A0A316YWZ7"/>
<keyword evidence="2" id="KW-0012">Acyltransferase</keyword>
<dbReference type="PROSITE" id="PS51186">
    <property type="entry name" value="GNAT"/>
    <property type="match status" value="1"/>
</dbReference>
<protein>
    <submittedName>
        <fullName evidence="2">Acyl-CoA N-acyltransferase</fullName>
    </submittedName>
</protein>
<dbReference type="OrthoDB" id="2115692at2759"/>
<dbReference type="InterPro" id="IPR000182">
    <property type="entry name" value="GNAT_dom"/>
</dbReference>
<dbReference type="Pfam" id="PF00583">
    <property type="entry name" value="Acetyltransf_1"/>
    <property type="match status" value="1"/>
</dbReference>
<dbReference type="RefSeq" id="XP_025380764.1">
    <property type="nucleotide sequence ID" value="XM_025520554.1"/>
</dbReference>
<accession>A0A316YWZ7</accession>